<evidence type="ECO:0000256" key="5">
    <source>
        <dbReference type="ARBA" id="ARBA00023002"/>
    </source>
</evidence>
<organism evidence="10 11">
    <name type="scientific">Sphingopyxis lindanitolerans</name>
    <dbReference type="NCBI Taxonomy" id="2054227"/>
    <lineage>
        <taxon>Bacteria</taxon>
        <taxon>Pseudomonadati</taxon>
        <taxon>Pseudomonadota</taxon>
        <taxon>Alphaproteobacteria</taxon>
        <taxon>Sphingomonadales</taxon>
        <taxon>Sphingomonadaceae</taxon>
        <taxon>Sphingopyxis</taxon>
    </lineage>
</organism>
<proteinExistence type="inferred from homology"/>
<dbReference type="Gene3D" id="1.20.140.10">
    <property type="entry name" value="Butyryl-CoA Dehydrogenase, subunit A, domain 3"/>
    <property type="match status" value="1"/>
</dbReference>
<dbReference type="InterPro" id="IPR013786">
    <property type="entry name" value="AcylCoA_DH/ox_N"/>
</dbReference>
<dbReference type="GO" id="GO:0005886">
    <property type="term" value="C:plasma membrane"/>
    <property type="evidence" value="ECO:0007669"/>
    <property type="project" value="TreeGrafter"/>
</dbReference>
<evidence type="ECO:0000256" key="1">
    <source>
        <dbReference type="ARBA" id="ARBA00001974"/>
    </source>
</evidence>
<dbReference type="GO" id="GO:0050660">
    <property type="term" value="F:flavin adenine dinucleotide binding"/>
    <property type="evidence" value="ECO:0007669"/>
    <property type="project" value="InterPro"/>
</dbReference>
<dbReference type="OrthoDB" id="9780544at2"/>
<feature type="domain" description="Acyl-CoA oxidase/dehydrogenase middle" evidence="8">
    <location>
        <begin position="127"/>
        <end position="218"/>
    </location>
</feature>
<protein>
    <submittedName>
        <fullName evidence="10">Acyl-CoA dehydrogenase</fullName>
    </submittedName>
</protein>
<keyword evidence="11" id="KW-1185">Reference proteome</keyword>
<dbReference type="InterPro" id="IPR009100">
    <property type="entry name" value="AcylCoA_DH/oxidase_NM_dom_sf"/>
</dbReference>
<evidence type="ECO:0000256" key="4">
    <source>
        <dbReference type="ARBA" id="ARBA00022827"/>
    </source>
</evidence>
<dbReference type="SUPFAM" id="SSF56645">
    <property type="entry name" value="Acyl-CoA dehydrogenase NM domain-like"/>
    <property type="match status" value="1"/>
</dbReference>
<dbReference type="InterPro" id="IPR052161">
    <property type="entry name" value="Mycobact_Acyl-CoA_DH"/>
</dbReference>
<comment type="cofactor">
    <cofactor evidence="1 6">
        <name>FAD</name>
        <dbReference type="ChEBI" id="CHEBI:57692"/>
    </cofactor>
</comment>
<dbReference type="EMBL" id="PHFW01000002">
    <property type="protein sequence ID" value="PQM27510.1"/>
    <property type="molecule type" value="Genomic_DNA"/>
</dbReference>
<dbReference type="Pfam" id="PF00441">
    <property type="entry name" value="Acyl-CoA_dh_1"/>
    <property type="match status" value="1"/>
</dbReference>
<dbReference type="SUPFAM" id="SSF47203">
    <property type="entry name" value="Acyl-CoA dehydrogenase C-terminal domain-like"/>
    <property type="match status" value="1"/>
</dbReference>
<dbReference type="InterPro" id="IPR037069">
    <property type="entry name" value="AcylCoA_DH/ox_N_sf"/>
</dbReference>
<evidence type="ECO:0000259" key="8">
    <source>
        <dbReference type="Pfam" id="PF02770"/>
    </source>
</evidence>
<feature type="domain" description="Acyl-CoA dehydrogenase/oxidase C-terminal" evidence="7">
    <location>
        <begin position="233"/>
        <end position="381"/>
    </location>
</feature>
<evidence type="ECO:0000259" key="7">
    <source>
        <dbReference type="Pfam" id="PF00441"/>
    </source>
</evidence>
<evidence type="ECO:0000256" key="2">
    <source>
        <dbReference type="ARBA" id="ARBA00009347"/>
    </source>
</evidence>
<dbReference type="AlphaFoldDB" id="A0A2S8B587"/>
<dbReference type="Proteomes" id="UP000238954">
    <property type="component" value="Chromosome"/>
</dbReference>
<keyword evidence="4 6" id="KW-0274">FAD</keyword>
<keyword evidence="5 6" id="KW-0560">Oxidoreductase</keyword>
<accession>A0A2S8B587</accession>
<comment type="caution">
    <text evidence="10">The sequence shown here is derived from an EMBL/GenBank/DDBJ whole genome shotgun (WGS) entry which is preliminary data.</text>
</comment>
<comment type="similarity">
    <text evidence="2 6">Belongs to the acyl-CoA dehydrogenase family.</text>
</comment>
<evidence type="ECO:0000259" key="9">
    <source>
        <dbReference type="Pfam" id="PF02771"/>
    </source>
</evidence>
<dbReference type="PANTHER" id="PTHR43292:SF3">
    <property type="entry name" value="ACYL-COA DEHYDROGENASE FADE29"/>
    <property type="match status" value="1"/>
</dbReference>
<evidence type="ECO:0000256" key="3">
    <source>
        <dbReference type="ARBA" id="ARBA00022630"/>
    </source>
</evidence>
<dbReference type="Gene3D" id="1.10.540.10">
    <property type="entry name" value="Acyl-CoA dehydrogenase/oxidase, N-terminal domain"/>
    <property type="match status" value="1"/>
</dbReference>
<evidence type="ECO:0000313" key="10">
    <source>
        <dbReference type="EMBL" id="PQM27510.1"/>
    </source>
</evidence>
<dbReference type="PANTHER" id="PTHR43292">
    <property type="entry name" value="ACYL-COA DEHYDROGENASE"/>
    <property type="match status" value="1"/>
</dbReference>
<reference evidence="11" key="1">
    <citation type="submission" date="2017-11" db="EMBL/GenBank/DDBJ databases">
        <title>The complete genome sequence of Sphingopyxis pomeranensis sp. nov. strain WS5A3p.</title>
        <authorList>
            <person name="Kaminski M.A."/>
        </authorList>
    </citation>
    <scope>NUCLEOTIDE SEQUENCE [LARGE SCALE GENOMIC DNA]</scope>
    <source>
        <strain evidence="11">WS5A3p</strain>
    </source>
</reference>
<evidence type="ECO:0000256" key="6">
    <source>
        <dbReference type="RuleBase" id="RU362125"/>
    </source>
</evidence>
<dbReference type="Pfam" id="PF02770">
    <property type="entry name" value="Acyl-CoA_dh_M"/>
    <property type="match status" value="1"/>
</dbReference>
<name>A0A2S8B587_9SPHN</name>
<dbReference type="InterPro" id="IPR009075">
    <property type="entry name" value="AcylCo_DH/oxidase_C"/>
</dbReference>
<dbReference type="InterPro" id="IPR046373">
    <property type="entry name" value="Acyl-CoA_Oxase/DH_mid-dom_sf"/>
</dbReference>
<feature type="domain" description="Acyl-CoA dehydrogenase/oxidase N-terminal" evidence="9">
    <location>
        <begin position="6"/>
        <end position="123"/>
    </location>
</feature>
<dbReference type="InterPro" id="IPR036250">
    <property type="entry name" value="AcylCo_DH-like_C"/>
</dbReference>
<dbReference type="Pfam" id="PF02771">
    <property type="entry name" value="Acyl-CoA_dh_N"/>
    <property type="match status" value="1"/>
</dbReference>
<gene>
    <name evidence="10" type="ORF">CVO77_02675</name>
</gene>
<sequence>MRLGFSPEEEAFRAQAAAWLAAELDGPFADVRHITSLTASPRRRRDWEKRLGEAGWSCVGWPRAYGGRDATLAEQVIFAEEYARAGAPPRLNHIGIELAGPTILAFGTEEQKARFLPAIARGEKIWCQGYSEPGAGSDLANIRTRAWRDGDDWVIEGQKIWTSLAQFSDWIFVIARTGEGSNGPKGLSFLLIPVDQRGVTVRPIHQITGEAEFNETFFDGARTDAANILGAPGDGWKVAMGLLGFERGVSTLAQQMNFRNELDAVIAAARANGEAKNPLIRQRLAKAEIGLKIMRYGALRMLTDAESGRLNPAALTYKIQWASWRRDLGELAMDVLGVAGETVAGHDYAFPMLPNLFLYSRADTIYGGTNEIQRNIIAERALGLPREPRGDLK</sequence>
<dbReference type="InterPro" id="IPR006091">
    <property type="entry name" value="Acyl-CoA_Oxase/DH_mid-dom"/>
</dbReference>
<keyword evidence="3 6" id="KW-0285">Flavoprotein</keyword>
<evidence type="ECO:0000313" key="11">
    <source>
        <dbReference type="Proteomes" id="UP000238954"/>
    </source>
</evidence>
<dbReference type="Gene3D" id="2.40.110.10">
    <property type="entry name" value="Butyryl-CoA Dehydrogenase, subunit A, domain 2"/>
    <property type="match status" value="1"/>
</dbReference>
<dbReference type="GO" id="GO:0016627">
    <property type="term" value="F:oxidoreductase activity, acting on the CH-CH group of donors"/>
    <property type="evidence" value="ECO:0007669"/>
    <property type="project" value="InterPro"/>
</dbReference>
<dbReference type="RefSeq" id="WP_105997769.1">
    <property type="nucleotide sequence ID" value="NZ_CM009578.1"/>
</dbReference>